<keyword evidence="1" id="KW-0813">Transport</keyword>
<evidence type="ECO:0000256" key="5">
    <source>
        <dbReference type="ARBA" id="ARBA00022840"/>
    </source>
</evidence>
<dbReference type="Proteomes" id="UP000616839">
    <property type="component" value="Unassembled WGS sequence"/>
</dbReference>
<dbReference type="PANTHER" id="PTHR42781:SF4">
    <property type="entry name" value="SPERMIDINE_PUTRESCINE IMPORT ATP-BINDING PROTEIN POTA"/>
    <property type="match status" value="1"/>
</dbReference>
<dbReference type="InterPro" id="IPR003439">
    <property type="entry name" value="ABC_transporter-like_ATP-bd"/>
</dbReference>
<dbReference type="Pfam" id="PF08402">
    <property type="entry name" value="TOBE_2"/>
    <property type="match status" value="1"/>
</dbReference>
<dbReference type="GO" id="GO:0043190">
    <property type="term" value="C:ATP-binding cassette (ABC) transporter complex"/>
    <property type="evidence" value="ECO:0007669"/>
    <property type="project" value="InterPro"/>
</dbReference>
<comment type="caution">
    <text evidence="11">The sequence shown here is derived from an EMBL/GenBank/DDBJ whole genome shotgun (WGS) entry which is preliminary data.</text>
</comment>
<dbReference type="SMART" id="SM00382">
    <property type="entry name" value="AAA"/>
    <property type="match status" value="1"/>
</dbReference>
<keyword evidence="6" id="KW-0408">Iron</keyword>
<accession>A0A927K268</accession>
<dbReference type="InterPro" id="IPR008995">
    <property type="entry name" value="Mo/tungstate-bd_C_term_dom"/>
</dbReference>
<dbReference type="Gene3D" id="3.40.50.300">
    <property type="entry name" value="P-loop containing nucleotide triphosphate hydrolases"/>
    <property type="match status" value="1"/>
</dbReference>
<keyword evidence="8" id="KW-0472">Membrane</keyword>
<gene>
    <name evidence="11" type="ORF">IE331_01315</name>
</gene>
<dbReference type="InterPro" id="IPR015853">
    <property type="entry name" value="ABC_transpr_FbpC"/>
</dbReference>
<dbReference type="RefSeq" id="WP_192139746.1">
    <property type="nucleotide sequence ID" value="NZ_JACYXZ010000001.1"/>
</dbReference>
<feature type="domain" description="ABC transporter" evidence="10">
    <location>
        <begin position="18"/>
        <end position="248"/>
    </location>
</feature>
<keyword evidence="7" id="KW-0406">Ion transport</keyword>
<proteinExistence type="predicted"/>
<dbReference type="InterPro" id="IPR013611">
    <property type="entry name" value="Transp-assoc_OB_typ2"/>
</dbReference>
<dbReference type="GO" id="GO:0005524">
    <property type="term" value="F:ATP binding"/>
    <property type="evidence" value="ECO:0007669"/>
    <property type="project" value="UniProtKB-KW"/>
</dbReference>
<evidence type="ECO:0000256" key="1">
    <source>
        <dbReference type="ARBA" id="ARBA00022448"/>
    </source>
</evidence>
<dbReference type="PROSITE" id="PS50893">
    <property type="entry name" value="ABC_TRANSPORTER_2"/>
    <property type="match status" value="1"/>
</dbReference>
<sequence length="379" mass="40340">MRERLPGPESPGPASARLEVRRLVVRYAGVPAVDGIDLALEPGSFTALLGPSGCGKSTTLAVLAGLQRADEGEVLLDGTALGDTAPERRPLSLVFQKPLLFPHLTVAQNVGFGLRMRRVPRREAAAEVAAMLERVRLDGLADRRIGELSGGQEQRVSLARALVRRPRVLLLDEPFSQLDADLRAEMRTLVRELHDEAGVTTLFVTHDREEAVEVSDRIALMLDGRIAGSGTPQEIYTRPPTLRTARFFGFENEIRGQVAGGVFRSADGTVSARCDLAPGAATLVVRPEAVRLGPAGEDTGTARAGAGGIGPSVRVKDQRFAGTHVVVDVALPDGQRLRAHVPVGSEPAVGERVGVWLPPERCTVLAEVDPTRTSGTGAP</sequence>
<organism evidence="11 12">
    <name type="scientific">Nocardioides donggukensis</name>
    <dbReference type="NCBI Taxonomy" id="2774019"/>
    <lineage>
        <taxon>Bacteria</taxon>
        <taxon>Bacillati</taxon>
        <taxon>Actinomycetota</taxon>
        <taxon>Actinomycetes</taxon>
        <taxon>Propionibacteriales</taxon>
        <taxon>Nocardioidaceae</taxon>
        <taxon>Nocardioides</taxon>
    </lineage>
</organism>
<dbReference type="InterPro" id="IPR003593">
    <property type="entry name" value="AAA+_ATPase"/>
</dbReference>
<evidence type="ECO:0000256" key="4">
    <source>
        <dbReference type="ARBA" id="ARBA00022741"/>
    </source>
</evidence>
<dbReference type="GO" id="GO:0015408">
    <property type="term" value="F:ABC-type ferric iron transporter activity"/>
    <property type="evidence" value="ECO:0007669"/>
    <property type="project" value="InterPro"/>
</dbReference>
<name>A0A927K268_9ACTN</name>
<protein>
    <recommendedName>
        <fullName evidence="9">ABC-type quaternary amine transporter</fullName>
        <ecNumber evidence="9">7.6.2.9</ecNumber>
    </recommendedName>
</protein>
<dbReference type="Pfam" id="PF00005">
    <property type="entry name" value="ABC_tran"/>
    <property type="match status" value="1"/>
</dbReference>
<keyword evidence="5 11" id="KW-0067">ATP-binding</keyword>
<dbReference type="SUPFAM" id="SSF52540">
    <property type="entry name" value="P-loop containing nucleoside triphosphate hydrolases"/>
    <property type="match status" value="1"/>
</dbReference>
<reference evidence="11" key="1">
    <citation type="submission" date="2020-09" db="EMBL/GenBank/DDBJ databases">
        <title>Nocardioides sp. strain MJB4 16S ribosomal RNA gene Genome sequencing and assembly.</title>
        <authorList>
            <person name="Kim I."/>
        </authorList>
    </citation>
    <scope>NUCLEOTIDE SEQUENCE</scope>
    <source>
        <strain evidence="11">MJB4</strain>
    </source>
</reference>
<evidence type="ECO:0000259" key="10">
    <source>
        <dbReference type="PROSITE" id="PS50893"/>
    </source>
</evidence>
<evidence type="ECO:0000313" key="11">
    <source>
        <dbReference type="EMBL" id="MBD8868251.1"/>
    </source>
</evidence>
<dbReference type="InterPro" id="IPR050093">
    <property type="entry name" value="ABC_SmlMolc_Importer"/>
</dbReference>
<keyword evidence="12" id="KW-1185">Reference proteome</keyword>
<dbReference type="GO" id="GO:0016887">
    <property type="term" value="F:ATP hydrolysis activity"/>
    <property type="evidence" value="ECO:0007669"/>
    <property type="project" value="InterPro"/>
</dbReference>
<evidence type="ECO:0000256" key="8">
    <source>
        <dbReference type="ARBA" id="ARBA00023136"/>
    </source>
</evidence>
<dbReference type="InterPro" id="IPR027417">
    <property type="entry name" value="P-loop_NTPase"/>
</dbReference>
<evidence type="ECO:0000313" key="12">
    <source>
        <dbReference type="Proteomes" id="UP000616839"/>
    </source>
</evidence>
<dbReference type="SUPFAM" id="SSF50331">
    <property type="entry name" value="MOP-like"/>
    <property type="match status" value="1"/>
</dbReference>
<dbReference type="PANTHER" id="PTHR42781">
    <property type="entry name" value="SPERMIDINE/PUTRESCINE IMPORT ATP-BINDING PROTEIN POTA"/>
    <property type="match status" value="1"/>
</dbReference>
<dbReference type="FunFam" id="3.40.50.300:FF:000425">
    <property type="entry name" value="Probable ABC transporter, ATP-binding subunit"/>
    <property type="match status" value="1"/>
</dbReference>
<dbReference type="GO" id="GO:0015418">
    <property type="term" value="F:ABC-type quaternary ammonium compound transporting activity"/>
    <property type="evidence" value="ECO:0007669"/>
    <property type="project" value="UniProtKB-EC"/>
</dbReference>
<evidence type="ECO:0000256" key="3">
    <source>
        <dbReference type="ARBA" id="ARBA00022496"/>
    </source>
</evidence>
<keyword evidence="3" id="KW-0410">Iron transport</keyword>
<dbReference type="EMBL" id="JACYXZ010000001">
    <property type="protein sequence ID" value="MBD8868251.1"/>
    <property type="molecule type" value="Genomic_DNA"/>
</dbReference>
<dbReference type="CDD" id="cd03259">
    <property type="entry name" value="ABC_Carb_Solutes_like"/>
    <property type="match status" value="1"/>
</dbReference>
<evidence type="ECO:0000256" key="6">
    <source>
        <dbReference type="ARBA" id="ARBA00023004"/>
    </source>
</evidence>
<keyword evidence="4" id="KW-0547">Nucleotide-binding</keyword>
<keyword evidence="2" id="KW-1003">Cell membrane</keyword>
<dbReference type="AlphaFoldDB" id="A0A927K268"/>
<evidence type="ECO:0000256" key="7">
    <source>
        <dbReference type="ARBA" id="ARBA00023065"/>
    </source>
</evidence>
<evidence type="ECO:0000256" key="2">
    <source>
        <dbReference type="ARBA" id="ARBA00022475"/>
    </source>
</evidence>
<dbReference type="EC" id="7.6.2.9" evidence="9"/>
<evidence type="ECO:0000256" key="9">
    <source>
        <dbReference type="ARBA" id="ARBA00066388"/>
    </source>
</evidence>